<dbReference type="OMA" id="WERRENI"/>
<dbReference type="GO" id="GO:0045943">
    <property type="term" value="P:positive regulation of transcription by RNA polymerase I"/>
    <property type="evidence" value="ECO:0007669"/>
    <property type="project" value="InterPro"/>
</dbReference>
<dbReference type="RefSeq" id="XP_002507672.1">
    <property type="nucleotide sequence ID" value="XM_002507626.1"/>
</dbReference>
<evidence type="ECO:0000256" key="6">
    <source>
        <dbReference type="ARBA" id="ARBA00023163"/>
    </source>
</evidence>
<evidence type="ECO:0000256" key="7">
    <source>
        <dbReference type="ARBA" id="ARBA00023242"/>
    </source>
</evidence>
<dbReference type="InterPro" id="IPR036322">
    <property type="entry name" value="WD40_repeat_dom_sf"/>
</dbReference>
<keyword evidence="4 8" id="KW-0853">WD repeat</keyword>
<evidence type="ECO:0000313" key="11">
    <source>
        <dbReference type="Proteomes" id="UP000002009"/>
    </source>
</evidence>
<dbReference type="InterPro" id="IPR057644">
    <property type="entry name" value="Beta-prop_WDR75_2nd"/>
</dbReference>
<feature type="domain" description="WD repeat-containing protein 75 second beta-propeller" evidence="9">
    <location>
        <begin position="516"/>
        <end position="628"/>
    </location>
</feature>
<dbReference type="FunCoup" id="C1FEA7">
    <property type="interactions" value="1664"/>
</dbReference>
<dbReference type="PANTHER" id="PTHR44215">
    <property type="entry name" value="WD REPEAT-CONTAINING PROTEIN 75"/>
    <property type="match status" value="1"/>
</dbReference>
<dbReference type="STRING" id="296587.C1FEA7"/>
<evidence type="ECO:0000256" key="3">
    <source>
        <dbReference type="ARBA" id="ARBA00022552"/>
    </source>
</evidence>
<dbReference type="Proteomes" id="UP000002009">
    <property type="component" value="Chromosome 1"/>
</dbReference>
<keyword evidence="5" id="KW-0677">Repeat</keyword>
<evidence type="ECO:0000256" key="8">
    <source>
        <dbReference type="PROSITE-ProRule" id="PRU00221"/>
    </source>
</evidence>
<dbReference type="Pfam" id="PF23869">
    <property type="entry name" value="Beta-prop_WDR75_1st"/>
    <property type="match status" value="1"/>
</dbReference>
<keyword evidence="7" id="KW-0539">Nucleus</keyword>
<keyword evidence="11" id="KW-1185">Reference proteome</keyword>
<dbReference type="GO" id="GO:0032040">
    <property type="term" value="C:small-subunit processome"/>
    <property type="evidence" value="ECO:0007669"/>
    <property type="project" value="InterPro"/>
</dbReference>
<organism evidence="10 11">
    <name type="scientific">Micromonas commoda (strain RCC299 / NOUM17 / CCMP2709)</name>
    <name type="common">Picoplanktonic green alga</name>
    <dbReference type="NCBI Taxonomy" id="296587"/>
    <lineage>
        <taxon>Eukaryota</taxon>
        <taxon>Viridiplantae</taxon>
        <taxon>Chlorophyta</taxon>
        <taxon>Mamiellophyceae</taxon>
        <taxon>Mamiellales</taxon>
        <taxon>Mamiellaceae</taxon>
        <taxon>Micromonas</taxon>
    </lineage>
</organism>
<dbReference type="Pfam" id="PF00400">
    <property type="entry name" value="WD40"/>
    <property type="match status" value="1"/>
</dbReference>
<feature type="repeat" description="WD" evidence="8">
    <location>
        <begin position="264"/>
        <end position="305"/>
    </location>
</feature>
<dbReference type="Gene3D" id="2.130.10.10">
    <property type="entry name" value="YVTN repeat-like/Quinoprotein amine dehydrogenase"/>
    <property type="match status" value="3"/>
</dbReference>
<dbReference type="GO" id="GO:0006364">
    <property type="term" value="P:rRNA processing"/>
    <property type="evidence" value="ECO:0007669"/>
    <property type="project" value="UniProtKB-KW"/>
</dbReference>
<protein>
    <recommendedName>
        <fullName evidence="9">WD repeat-containing protein 75 second beta-propeller domain-containing protein</fullName>
    </recommendedName>
</protein>
<dbReference type="GO" id="GO:2000234">
    <property type="term" value="P:positive regulation of rRNA processing"/>
    <property type="evidence" value="ECO:0007669"/>
    <property type="project" value="TreeGrafter"/>
</dbReference>
<dbReference type="SMART" id="SM00320">
    <property type="entry name" value="WD40"/>
    <property type="match status" value="6"/>
</dbReference>
<dbReference type="Pfam" id="PF23769">
    <property type="entry name" value="Beta-prop_WDR75_2nd"/>
    <property type="match status" value="1"/>
</dbReference>
<gene>
    <name evidence="10" type="primary">WDR75</name>
    <name evidence="10" type="ORF">MICPUN_107356</name>
</gene>
<proteinExistence type="predicted"/>
<dbReference type="InterPro" id="IPR015943">
    <property type="entry name" value="WD40/YVTN_repeat-like_dom_sf"/>
</dbReference>
<dbReference type="InterPro" id="IPR001680">
    <property type="entry name" value="WD40_rpt"/>
</dbReference>
<evidence type="ECO:0000256" key="5">
    <source>
        <dbReference type="ARBA" id="ARBA00022737"/>
    </source>
</evidence>
<dbReference type="PANTHER" id="PTHR44215:SF1">
    <property type="entry name" value="WD REPEAT-CONTAINING PROTEIN 75"/>
    <property type="match status" value="1"/>
</dbReference>
<dbReference type="InParanoid" id="C1FEA7"/>
<dbReference type="EMBL" id="CP001574">
    <property type="protein sequence ID" value="ACO68930.1"/>
    <property type="molecule type" value="Genomic_DNA"/>
</dbReference>
<sequence>MHDGSRPCHLAGGQLTSRGVLVAIYICVGSIVKAFCAVSGSPLTHCLEGHRADVTAITFHPAHPEGKVLLTGSLDGTLRTWNTNDFSLNTLFIAPGPVESLVISPPDGARQHDLAFLTCSRRCTDRGFVDGSHVYAYSLSTGRIVERLAKMSSIPTLVTSSCGDVFGVFERNTILIWSSNCRKNSIAKTRVRLHHTKQFTALALHHTSRFVAAGDVTGRILLWYNVLAGMCEDGQKRRFQSITTQSSLSGSKFDVLECSPNCTFHWHSQPVKCLLFSADGMHLVSGGAESVMVVWKLDEARKSYLPRLGAPLSKIFHFPRDASRVVVACVDNSLRVVSLSSLATECTIQGIRPSSSDYGMYNAKAVLSTSRDPKICSSIESRLHSFSKADTPTCLAIDPTSGALASSAAGAKVQLFDFTQDSHISDVHVSSNDHTSHADMIGGLEEIVTQLVFSPDGFSLATVSRRSEGASSRLDKLARARRAQCFSSCTEYICTETLKIWERRENIPSNDSPAHEKRHVRFTCVTTCDAPHKCNVTSVAFRSNVPKVETLLCTVSMDGEIKLWKRSVFSSNNEILAWSCCSAMFHADQQFTSIFSASFSSDGSLLATGSYDIVLWGPDSCVRLCGLKNPFRSNKTDRRIFPSASNEPSSHAAQLDIKFITGEPLLVTLQARRVVIWNLVTAAVVRNLCLSGVTITAHPSRHTFYVSIQTGEPSLAEGAFSTGNSGPSQIGELGIYILELGGPTLQATRCWESMFGKPKAVLVPRDESMCRITIVTENRLVVTVKKDCDTRGEEADGQAVQENSHAKFENGQELVPERDDNFTIASHPLKCYFGGTPLPSASQSFAASVPSAQAQAAKRIGENAFSTRASTTPYDQKRDGIGATSEISSHKLPQLTTLAPRFLDNLLARKSYC</sequence>
<evidence type="ECO:0000256" key="1">
    <source>
        <dbReference type="ARBA" id="ARBA00004604"/>
    </source>
</evidence>
<evidence type="ECO:0000256" key="4">
    <source>
        <dbReference type="ARBA" id="ARBA00022574"/>
    </source>
</evidence>
<accession>C1FEA7</accession>
<dbReference type="AlphaFoldDB" id="C1FEA7"/>
<name>C1FEA7_MICCC</name>
<dbReference type="PROSITE" id="PS50294">
    <property type="entry name" value="WD_REPEATS_REGION"/>
    <property type="match status" value="2"/>
</dbReference>
<comment type="subcellular location">
    <subcellularLocation>
        <location evidence="1">Nucleus</location>
        <location evidence="1">Nucleolus</location>
    </subcellularLocation>
</comment>
<keyword evidence="3" id="KW-0698">rRNA processing</keyword>
<keyword evidence="6" id="KW-0804">Transcription</keyword>
<dbReference type="SUPFAM" id="SSF50978">
    <property type="entry name" value="WD40 repeat-like"/>
    <property type="match status" value="2"/>
</dbReference>
<dbReference type="OrthoDB" id="498846at2759"/>
<dbReference type="GO" id="GO:0003723">
    <property type="term" value="F:RNA binding"/>
    <property type="evidence" value="ECO:0007669"/>
    <property type="project" value="InterPro"/>
</dbReference>
<dbReference type="GeneID" id="8250591"/>
<dbReference type="PROSITE" id="PS50082">
    <property type="entry name" value="WD_REPEATS_2"/>
    <property type="match status" value="2"/>
</dbReference>
<reference evidence="10 11" key="1">
    <citation type="journal article" date="2009" name="Science">
        <title>Green evolution and dynamic adaptations revealed by genomes of the marine picoeukaryotes Micromonas.</title>
        <authorList>
            <person name="Worden A.Z."/>
            <person name="Lee J.H."/>
            <person name="Mock T."/>
            <person name="Rouze P."/>
            <person name="Simmons M.P."/>
            <person name="Aerts A.L."/>
            <person name="Allen A.E."/>
            <person name="Cuvelier M.L."/>
            <person name="Derelle E."/>
            <person name="Everett M.V."/>
            <person name="Foulon E."/>
            <person name="Grimwood J."/>
            <person name="Gundlach H."/>
            <person name="Henrissat B."/>
            <person name="Napoli C."/>
            <person name="McDonald S.M."/>
            <person name="Parker M.S."/>
            <person name="Rombauts S."/>
            <person name="Salamov A."/>
            <person name="Von Dassow P."/>
            <person name="Badger J.H."/>
            <person name="Coutinho P.M."/>
            <person name="Demir E."/>
            <person name="Dubchak I."/>
            <person name="Gentemann C."/>
            <person name="Eikrem W."/>
            <person name="Gready J.E."/>
            <person name="John U."/>
            <person name="Lanier W."/>
            <person name="Lindquist E.A."/>
            <person name="Lucas S."/>
            <person name="Mayer K.F."/>
            <person name="Moreau H."/>
            <person name="Not F."/>
            <person name="Otillar R."/>
            <person name="Panaud O."/>
            <person name="Pangilinan J."/>
            <person name="Paulsen I."/>
            <person name="Piegu B."/>
            <person name="Poliakov A."/>
            <person name="Robbens S."/>
            <person name="Schmutz J."/>
            <person name="Toulza E."/>
            <person name="Wyss T."/>
            <person name="Zelensky A."/>
            <person name="Zhou K."/>
            <person name="Armbrust E.V."/>
            <person name="Bhattacharya D."/>
            <person name="Goodenough U.W."/>
            <person name="Van de Peer Y."/>
            <person name="Grigoriev I.V."/>
        </authorList>
    </citation>
    <scope>NUCLEOTIDE SEQUENCE [LARGE SCALE GENOMIC DNA]</scope>
    <source>
        <strain evidence="11">RCC299 / NOUM17</strain>
    </source>
</reference>
<dbReference type="KEGG" id="mis:MICPUN_107356"/>
<evidence type="ECO:0000313" key="10">
    <source>
        <dbReference type="EMBL" id="ACO68930.1"/>
    </source>
</evidence>
<evidence type="ECO:0000256" key="2">
    <source>
        <dbReference type="ARBA" id="ARBA00022517"/>
    </source>
</evidence>
<keyword evidence="2" id="KW-0690">Ribosome biogenesis</keyword>
<dbReference type="eggNOG" id="KOG1963">
    <property type="taxonomic scope" value="Eukaryota"/>
</dbReference>
<feature type="repeat" description="WD" evidence="8">
    <location>
        <begin position="47"/>
        <end position="82"/>
    </location>
</feature>
<dbReference type="InterPro" id="IPR053826">
    <property type="entry name" value="WDR75"/>
</dbReference>
<evidence type="ECO:0000259" key="9">
    <source>
        <dbReference type="Pfam" id="PF23769"/>
    </source>
</evidence>